<dbReference type="RefSeq" id="WP_089682640.1">
    <property type="nucleotide sequence ID" value="NZ_FNFO01000004.1"/>
</dbReference>
<keyword evidence="3" id="KW-1185">Reference proteome</keyword>
<evidence type="ECO:0000313" key="3">
    <source>
        <dbReference type="Proteomes" id="UP000198510"/>
    </source>
</evidence>
<organism evidence="2 3">
    <name type="scientific">Catalinimonas alkaloidigena</name>
    <dbReference type="NCBI Taxonomy" id="1075417"/>
    <lineage>
        <taxon>Bacteria</taxon>
        <taxon>Pseudomonadati</taxon>
        <taxon>Bacteroidota</taxon>
        <taxon>Cytophagia</taxon>
        <taxon>Cytophagales</taxon>
        <taxon>Catalimonadaceae</taxon>
        <taxon>Catalinimonas</taxon>
    </lineage>
</organism>
<dbReference type="AlphaFoldDB" id="A0A1G9HPW6"/>
<dbReference type="InterPro" id="IPR009061">
    <property type="entry name" value="DNA-bd_dom_put_sf"/>
</dbReference>
<protein>
    <submittedName>
        <fullName evidence="2">DNA binding domain-containing protein, excisionase family</fullName>
    </submittedName>
</protein>
<dbReference type="EMBL" id="FNFO01000004">
    <property type="protein sequence ID" value="SDL14774.1"/>
    <property type="molecule type" value="Genomic_DNA"/>
</dbReference>
<accession>A0A1G9HPW6</accession>
<dbReference type="GO" id="GO:0003677">
    <property type="term" value="F:DNA binding"/>
    <property type="evidence" value="ECO:0007669"/>
    <property type="project" value="InterPro"/>
</dbReference>
<dbReference type="SUPFAM" id="SSF46955">
    <property type="entry name" value="Putative DNA-binding domain"/>
    <property type="match status" value="1"/>
</dbReference>
<proteinExistence type="predicted"/>
<dbReference type="Pfam" id="PF12728">
    <property type="entry name" value="HTH_17"/>
    <property type="match status" value="1"/>
</dbReference>
<feature type="domain" description="Helix-turn-helix" evidence="1">
    <location>
        <begin position="50"/>
        <end position="99"/>
    </location>
</feature>
<dbReference type="NCBIfam" id="TIGR01764">
    <property type="entry name" value="excise"/>
    <property type="match status" value="1"/>
</dbReference>
<gene>
    <name evidence="2" type="ORF">SAMN05421823_104495</name>
</gene>
<dbReference type="InterPro" id="IPR036388">
    <property type="entry name" value="WH-like_DNA-bd_sf"/>
</dbReference>
<dbReference type="OrthoDB" id="798073at2"/>
<reference evidence="2 3" key="1">
    <citation type="submission" date="2016-10" db="EMBL/GenBank/DDBJ databases">
        <authorList>
            <person name="de Groot N.N."/>
        </authorList>
    </citation>
    <scope>NUCLEOTIDE SEQUENCE [LARGE SCALE GENOMIC DNA]</scope>
    <source>
        <strain evidence="2 3">DSM 25186</strain>
    </source>
</reference>
<evidence type="ECO:0000259" key="1">
    <source>
        <dbReference type="Pfam" id="PF12728"/>
    </source>
</evidence>
<dbReference type="InterPro" id="IPR041657">
    <property type="entry name" value="HTH_17"/>
</dbReference>
<dbReference type="Proteomes" id="UP000198510">
    <property type="component" value="Unassembled WGS sequence"/>
</dbReference>
<name>A0A1G9HPW6_9BACT</name>
<sequence>MNYFRVIAHPEGRLELAPVPTQELSELVKQAVRQVLLEYQDQKGATEEELLKLPQVAALLGVSKQTIYEWKRQGKLPAHKIGRRVFFKKSEVVAALSAQSRQPLRSRVNRRG</sequence>
<dbReference type="InterPro" id="IPR010093">
    <property type="entry name" value="SinI_DNA-bd"/>
</dbReference>
<evidence type="ECO:0000313" key="2">
    <source>
        <dbReference type="EMBL" id="SDL14774.1"/>
    </source>
</evidence>
<dbReference type="Gene3D" id="1.10.10.10">
    <property type="entry name" value="Winged helix-like DNA-binding domain superfamily/Winged helix DNA-binding domain"/>
    <property type="match status" value="1"/>
</dbReference>
<dbReference type="STRING" id="1075417.SAMN05421823_104495"/>